<dbReference type="InterPro" id="IPR036928">
    <property type="entry name" value="AS_sf"/>
</dbReference>
<dbReference type="InterPro" id="IPR020556">
    <property type="entry name" value="Amidase_CS"/>
</dbReference>
<keyword evidence="6 10" id="KW-0547">Nucleotide-binding</keyword>
<comment type="function">
    <text evidence="10">Allows the formation of correctly charged Gln-tRNA(Gln) through the transamidation of misacylated Glu-tRNA(Gln) in organisms which lack glutaminyl-tRNA synthetase. The reaction takes place in the presence of glutamine and ATP through an activated gamma-phospho-Glu-tRNA(Gln).</text>
</comment>
<keyword evidence="12" id="KW-0808">Transferase</keyword>
<feature type="domain" description="Amidase" evidence="11">
    <location>
        <begin position="22"/>
        <end position="462"/>
    </location>
</feature>
<evidence type="ECO:0000256" key="10">
    <source>
        <dbReference type="HAMAP-Rule" id="MF_00120"/>
    </source>
</evidence>
<dbReference type="PANTHER" id="PTHR11895:SF151">
    <property type="entry name" value="GLUTAMYL-TRNA(GLN) AMIDOTRANSFERASE SUBUNIT A"/>
    <property type="match status" value="1"/>
</dbReference>
<dbReference type="InterPro" id="IPR004412">
    <property type="entry name" value="GatA"/>
</dbReference>
<evidence type="ECO:0000256" key="1">
    <source>
        <dbReference type="ARBA" id="ARBA00008069"/>
    </source>
</evidence>
<evidence type="ECO:0000256" key="8">
    <source>
        <dbReference type="ARBA" id="ARBA00022917"/>
    </source>
</evidence>
<proteinExistence type="inferred from homology"/>
<keyword evidence="7 10" id="KW-0067">ATP-binding</keyword>
<dbReference type="GO" id="GO:0016740">
    <property type="term" value="F:transferase activity"/>
    <property type="evidence" value="ECO:0007669"/>
    <property type="project" value="UniProtKB-KW"/>
</dbReference>
<feature type="active site" description="Acyl-ester intermediate" evidence="10">
    <location>
        <position position="175"/>
    </location>
</feature>
<dbReference type="GO" id="GO:0005524">
    <property type="term" value="F:ATP binding"/>
    <property type="evidence" value="ECO:0007669"/>
    <property type="project" value="UniProtKB-KW"/>
</dbReference>
<evidence type="ECO:0000256" key="5">
    <source>
        <dbReference type="ARBA" id="ARBA00022598"/>
    </source>
</evidence>
<evidence type="ECO:0000256" key="6">
    <source>
        <dbReference type="ARBA" id="ARBA00022741"/>
    </source>
</evidence>
<keyword evidence="8 10" id="KW-0648">Protein biosynthesis</keyword>
<dbReference type="STRING" id="119000.SAMN05661010_02051"/>
<dbReference type="Pfam" id="PF01425">
    <property type="entry name" value="Amidase"/>
    <property type="match status" value="1"/>
</dbReference>
<feature type="active site" description="Charge relay system" evidence="10">
    <location>
        <position position="76"/>
    </location>
</feature>
<dbReference type="OrthoDB" id="8872210at2"/>
<dbReference type="GO" id="GO:0030956">
    <property type="term" value="C:glutamyl-tRNA(Gln) amidotransferase complex"/>
    <property type="evidence" value="ECO:0007669"/>
    <property type="project" value="InterPro"/>
</dbReference>
<comment type="subunit">
    <text evidence="2 10">Heterotrimer of A, B and C subunits.</text>
</comment>
<dbReference type="AlphaFoldDB" id="A0A1G9LEG1"/>
<dbReference type="NCBIfam" id="TIGR00132">
    <property type="entry name" value="gatA"/>
    <property type="match status" value="1"/>
</dbReference>
<reference evidence="12 13" key="1">
    <citation type="submission" date="2016-10" db="EMBL/GenBank/DDBJ databases">
        <authorList>
            <person name="de Groot N.N."/>
        </authorList>
    </citation>
    <scope>NUCLEOTIDE SEQUENCE [LARGE SCALE GENOMIC DNA]</scope>
    <source>
        <strain evidence="12 13">DSM 14789</strain>
    </source>
</reference>
<evidence type="ECO:0000313" key="13">
    <source>
        <dbReference type="Proteomes" id="UP000198654"/>
    </source>
</evidence>
<feature type="active site" description="Charge relay system" evidence="10">
    <location>
        <position position="151"/>
    </location>
</feature>
<dbReference type="EC" id="6.3.5.7" evidence="3 10"/>
<organism evidence="12 13">
    <name type="scientific">Modicisalibacter muralis</name>
    <dbReference type="NCBI Taxonomy" id="119000"/>
    <lineage>
        <taxon>Bacteria</taxon>
        <taxon>Pseudomonadati</taxon>
        <taxon>Pseudomonadota</taxon>
        <taxon>Gammaproteobacteria</taxon>
        <taxon>Oceanospirillales</taxon>
        <taxon>Halomonadaceae</taxon>
        <taxon>Modicisalibacter</taxon>
    </lineage>
</organism>
<keyword evidence="13" id="KW-1185">Reference proteome</keyword>
<dbReference type="PANTHER" id="PTHR11895">
    <property type="entry name" value="TRANSAMIDASE"/>
    <property type="match status" value="1"/>
</dbReference>
<dbReference type="Gene3D" id="3.90.1300.10">
    <property type="entry name" value="Amidase signature (AS) domain"/>
    <property type="match status" value="1"/>
</dbReference>
<sequence>MHDKTLTELATALAAGEFSSRELTESLLARIQRFDGELNSFITVTGDEALAAADAADSTRARGEAGPLNGLPLALKDIFCTQGVRTSCGSRMLDNFVSPYNATLVEKLATAGTVCLGKTNMDEFAMGSSNENSYYGPVKNPWDLSAVPGGSSGGSAAAVAASLVPAALGTDTGGSVRQPAAFCGITGLKPTYGRVSRYGMVAYASSLDQAGPMARTAEDCALLLGAIAGHDPRDSTSVARGVPNYRAELDASLSGLKIGLPKEYFGDGLDPAVATAVREAIAVYESLGASVREVSLPHTELAIPAYYVIAPAEASSNLSRFDGVRFGHRCENPTDLIDLYKRSRAEGFGEEVKRRILIGTHTLSEGFFDAYYKKAQQVRRLIRQDFLDAFEEVDVLMGPAAPTPAFDLGANKDPVSMYLQDIYTIAINLAGIPGISVPAGFANDRPIGLQVLGPHFAEQHLLNVAHQFQQVTDWHRCRPAFAGENA</sequence>
<dbReference type="SUPFAM" id="SSF75304">
    <property type="entry name" value="Amidase signature (AS) enzymes"/>
    <property type="match status" value="1"/>
</dbReference>
<dbReference type="Proteomes" id="UP000198654">
    <property type="component" value="Unassembled WGS sequence"/>
</dbReference>
<evidence type="ECO:0000256" key="9">
    <source>
        <dbReference type="ARBA" id="ARBA00047407"/>
    </source>
</evidence>
<evidence type="ECO:0000256" key="3">
    <source>
        <dbReference type="ARBA" id="ARBA00012739"/>
    </source>
</evidence>
<keyword evidence="5 10" id="KW-0436">Ligase</keyword>
<comment type="catalytic activity">
    <reaction evidence="9 10">
        <text>L-glutamyl-tRNA(Gln) + L-glutamine + ATP + H2O = L-glutaminyl-tRNA(Gln) + L-glutamate + ADP + phosphate + H(+)</text>
        <dbReference type="Rhea" id="RHEA:17521"/>
        <dbReference type="Rhea" id="RHEA-COMP:9681"/>
        <dbReference type="Rhea" id="RHEA-COMP:9684"/>
        <dbReference type="ChEBI" id="CHEBI:15377"/>
        <dbReference type="ChEBI" id="CHEBI:15378"/>
        <dbReference type="ChEBI" id="CHEBI:29985"/>
        <dbReference type="ChEBI" id="CHEBI:30616"/>
        <dbReference type="ChEBI" id="CHEBI:43474"/>
        <dbReference type="ChEBI" id="CHEBI:58359"/>
        <dbReference type="ChEBI" id="CHEBI:78520"/>
        <dbReference type="ChEBI" id="CHEBI:78521"/>
        <dbReference type="ChEBI" id="CHEBI:456216"/>
        <dbReference type="EC" id="6.3.5.7"/>
    </reaction>
</comment>
<dbReference type="GO" id="GO:0006412">
    <property type="term" value="P:translation"/>
    <property type="evidence" value="ECO:0007669"/>
    <property type="project" value="UniProtKB-UniRule"/>
</dbReference>
<dbReference type="GO" id="GO:0050567">
    <property type="term" value="F:glutaminyl-tRNA synthase (glutamine-hydrolyzing) activity"/>
    <property type="evidence" value="ECO:0007669"/>
    <property type="project" value="UniProtKB-UniRule"/>
</dbReference>
<evidence type="ECO:0000256" key="7">
    <source>
        <dbReference type="ARBA" id="ARBA00022840"/>
    </source>
</evidence>
<evidence type="ECO:0000256" key="4">
    <source>
        <dbReference type="ARBA" id="ARBA00014428"/>
    </source>
</evidence>
<name>A0A1G9LEG1_9GAMM</name>
<dbReference type="PROSITE" id="PS00571">
    <property type="entry name" value="AMIDASES"/>
    <property type="match status" value="1"/>
</dbReference>
<comment type="similarity">
    <text evidence="1 10">Belongs to the amidase family. GatA subfamily.</text>
</comment>
<dbReference type="RefSeq" id="WP_089728198.1">
    <property type="nucleotide sequence ID" value="NZ_FNGI01000005.1"/>
</dbReference>
<evidence type="ECO:0000256" key="2">
    <source>
        <dbReference type="ARBA" id="ARBA00011123"/>
    </source>
</evidence>
<evidence type="ECO:0000313" key="12">
    <source>
        <dbReference type="EMBL" id="SDL60157.1"/>
    </source>
</evidence>
<gene>
    <name evidence="10" type="primary">gatA</name>
    <name evidence="12" type="ORF">SAMN05661010_02051</name>
</gene>
<dbReference type="InterPro" id="IPR000120">
    <property type="entry name" value="Amidase"/>
</dbReference>
<dbReference type="EMBL" id="FNGI01000005">
    <property type="protein sequence ID" value="SDL60157.1"/>
    <property type="molecule type" value="Genomic_DNA"/>
</dbReference>
<protein>
    <recommendedName>
        <fullName evidence="4 10">Glutamyl-tRNA(Gln) amidotransferase subunit A</fullName>
        <shortName evidence="10">Glu-ADT subunit A</shortName>
        <ecNumber evidence="3 10">6.3.5.7</ecNumber>
    </recommendedName>
</protein>
<accession>A0A1G9LEG1</accession>
<dbReference type="InterPro" id="IPR023631">
    <property type="entry name" value="Amidase_dom"/>
</dbReference>
<evidence type="ECO:0000259" key="11">
    <source>
        <dbReference type="Pfam" id="PF01425"/>
    </source>
</evidence>
<dbReference type="HAMAP" id="MF_00120">
    <property type="entry name" value="GatA"/>
    <property type="match status" value="1"/>
</dbReference>